<organism evidence="2 3">
    <name type="scientific">Saguinus oedipus</name>
    <name type="common">Cotton-top tamarin</name>
    <name type="synonym">Oedipomidas oedipus</name>
    <dbReference type="NCBI Taxonomy" id="9490"/>
    <lineage>
        <taxon>Eukaryota</taxon>
        <taxon>Metazoa</taxon>
        <taxon>Chordata</taxon>
        <taxon>Craniata</taxon>
        <taxon>Vertebrata</taxon>
        <taxon>Euteleostomi</taxon>
        <taxon>Mammalia</taxon>
        <taxon>Eutheria</taxon>
        <taxon>Euarchontoglires</taxon>
        <taxon>Primates</taxon>
        <taxon>Haplorrhini</taxon>
        <taxon>Platyrrhini</taxon>
        <taxon>Cebidae</taxon>
        <taxon>Callitrichinae</taxon>
        <taxon>Saguinus</taxon>
    </lineage>
</organism>
<reference evidence="2 3" key="1">
    <citation type="submission" date="2023-05" db="EMBL/GenBank/DDBJ databases">
        <title>B98-5 Cell Line De Novo Hybrid Assembly: An Optical Mapping Approach.</title>
        <authorList>
            <person name="Kananen K."/>
            <person name="Auerbach J.A."/>
            <person name="Kautto E."/>
            <person name="Blachly J.S."/>
        </authorList>
    </citation>
    <scope>NUCLEOTIDE SEQUENCE [LARGE SCALE GENOMIC DNA]</scope>
    <source>
        <strain evidence="2">B95-8</strain>
        <tissue evidence="2">Cell line</tissue>
    </source>
</reference>
<evidence type="ECO:0000313" key="2">
    <source>
        <dbReference type="EMBL" id="KAK2098334.1"/>
    </source>
</evidence>
<evidence type="ECO:0000313" key="3">
    <source>
        <dbReference type="Proteomes" id="UP001266305"/>
    </source>
</evidence>
<gene>
    <name evidence="2" type="ORF">P7K49_023785</name>
</gene>
<keyword evidence="3" id="KW-1185">Reference proteome</keyword>
<sequence length="212" mass="22283">MQRPPATPWAHRVSLATAARPWLPGSARFPPGPDLSGCEEEGVALVGKGQGCGSGHRAGAEKQRQCHPGAQLPSRLGQKTPGPLAAEGPQSPGSRGTGGALARKLGGQALRRQDSHFIAGFKIVLAEPGMLGEALCAPPVVVSALNRLPKLPLFPAGEGAGVPRSHRYAASRPPRYGCRRGPRLPVLPPGGSGIRCRRERRLRGFQEPRPSH</sequence>
<protein>
    <submittedName>
        <fullName evidence="2">Uncharacterized protein</fullName>
    </submittedName>
</protein>
<dbReference type="EMBL" id="JASSZA010000011">
    <property type="protein sequence ID" value="KAK2098334.1"/>
    <property type="molecule type" value="Genomic_DNA"/>
</dbReference>
<accession>A0ABQ9UNF8</accession>
<proteinExistence type="predicted"/>
<name>A0ABQ9UNF8_SAGOE</name>
<evidence type="ECO:0000256" key="1">
    <source>
        <dbReference type="SAM" id="MobiDB-lite"/>
    </source>
</evidence>
<feature type="region of interest" description="Disordered" evidence="1">
    <location>
        <begin position="50"/>
        <end position="101"/>
    </location>
</feature>
<feature type="region of interest" description="Disordered" evidence="1">
    <location>
        <begin position="173"/>
        <end position="212"/>
    </location>
</feature>
<comment type="caution">
    <text evidence="2">The sequence shown here is derived from an EMBL/GenBank/DDBJ whole genome shotgun (WGS) entry which is preliminary data.</text>
</comment>
<feature type="compositionally biased region" description="Basic and acidic residues" evidence="1">
    <location>
        <begin position="202"/>
        <end position="212"/>
    </location>
</feature>
<dbReference type="Proteomes" id="UP001266305">
    <property type="component" value="Unassembled WGS sequence"/>
</dbReference>